<keyword evidence="3" id="KW-1003">Cell membrane</keyword>
<feature type="domain" description="Thioredoxin" evidence="10">
    <location>
        <begin position="261"/>
        <end position="405"/>
    </location>
</feature>
<sequence>MENINFLVVFIEGVLSIFSPCILPILPIYLSMLSNSSVDSMKENKFKSSVLLKNTIFFTLGISTTFFILGSSINALTSFFNTNKNMIMIIGGFIIIFMGLFYLGIIQSNILSREKRFSVKSKNMTSLSAFLLGFTFSFGWTPCIGPILASVIIMASSSKNALASNLLILVYTIGFIAPFIIVALFYSKLFKKFDKVKKHIVLIKQISGIIILVAGLIMIINGFVGINKELGTKNQSQNNISSSQNPNSQSNGNNYDDKSGEEHKVKPIDFTLSDQYGNKHSLSEYKGKTIFLNFWATWCPPCRAEMPYIDELYNEYNQNKDDVVILGVASPNLGREGSEDHIKKFLDDEGHKFPIVFDENGAMVYQYGINAFPSTFIIDKEGYIKRYVPGGMNKDTMKKLIESER</sequence>
<evidence type="ECO:0000313" key="14">
    <source>
        <dbReference type="Proteomes" id="UP001055437"/>
    </source>
</evidence>
<keyword evidence="14" id="KW-1185">Reference proteome</keyword>
<feature type="region of interest" description="Disordered" evidence="8">
    <location>
        <begin position="235"/>
        <end position="261"/>
    </location>
</feature>
<feature type="transmembrane region" description="Helical" evidence="9">
    <location>
        <begin position="51"/>
        <end position="73"/>
    </location>
</feature>
<comment type="similarity">
    <text evidence="2">Belongs to the DsbD family.</text>
</comment>
<dbReference type="PROSITE" id="PS00194">
    <property type="entry name" value="THIOREDOXIN_1"/>
    <property type="match status" value="1"/>
</dbReference>
<organism evidence="11 13">
    <name type="scientific">Clostridium septicum</name>
    <dbReference type="NCBI Taxonomy" id="1504"/>
    <lineage>
        <taxon>Bacteria</taxon>
        <taxon>Bacillati</taxon>
        <taxon>Bacillota</taxon>
        <taxon>Clostridia</taxon>
        <taxon>Eubacteriales</taxon>
        <taxon>Clostridiaceae</taxon>
        <taxon>Clostridium</taxon>
    </lineage>
</organism>
<evidence type="ECO:0000256" key="8">
    <source>
        <dbReference type="SAM" id="MobiDB-lite"/>
    </source>
</evidence>
<dbReference type="EMBL" id="CP023671">
    <property type="protein sequence ID" value="AYE33722.1"/>
    <property type="molecule type" value="Genomic_DNA"/>
</dbReference>
<dbReference type="SUPFAM" id="SSF52833">
    <property type="entry name" value="Thioredoxin-like"/>
    <property type="match status" value="1"/>
</dbReference>
<evidence type="ECO:0000256" key="4">
    <source>
        <dbReference type="ARBA" id="ARBA00022692"/>
    </source>
</evidence>
<dbReference type="PANTHER" id="PTHR31272">
    <property type="entry name" value="CYTOCHROME C-TYPE BIOGENESIS PROTEIN HI_1454-RELATED"/>
    <property type="match status" value="1"/>
</dbReference>
<dbReference type="CDD" id="cd02966">
    <property type="entry name" value="TlpA_like_family"/>
    <property type="match status" value="1"/>
</dbReference>
<gene>
    <name evidence="11" type="ORF">CP523_04155</name>
    <name evidence="12" type="ORF">NH397_12395</name>
</gene>
<feature type="transmembrane region" description="Helical" evidence="9">
    <location>
        <begin position="127"/>
        <end position="154"/>
    </location>
</feature>
<dbReference type="KEGG" id="csep:CP523_04155"/>
<dbReference type="GO" id="GO:0016491">
    <property type="term" value="F:oxidoreductase activity"/>
    <property type="evidence" value="ECO:0007669"/>
    <property type="project" value="InterPro"/>
</dbReference>
<dbReference type="Proteomes" id="UP001055437">
    <property type="component" value="Chromosome"/>
</dbReference>
<evidence type="ECO:0000256" key="7">
    <source>
        <dbReference type="ARBA" id="ARBA00023136"/>
    </source>
</evidence>
<comment type="subcellular location">
    <subcellularLocation>
        <location evidence="1">Cell membrane</location>
        <topology evidence="1">Multi-pass membrane protein</topology>
    </subcellularLocation>
</comment>
<dbReference type="Pfam" id="PF02683">
    <property type="entry name" value="DsbD_TM"/>
    <property type="match status" value="1"/>
</dbReference>
<evidence type="ECO:0000313" key="13">
    <source>
        <dbReference type="Proteomes" id="UP000280586"/>
    </source>
</evidence>
<dbReference type="Pfam" id="PF08534">
    <property type="entry name" value="Redoxin"/>
    <property type="match status" value="1"/>
</dbReference>
<reference evidence="11 13" key="1">
    <citation type="submission" date="2017-09" db="EMBL/GenBank/DDBJ databases">
        <authorList>
            <person name="Thomas P."/>
            <person name="Seyboldt C."/>
        </authorList>
    </citation>
    <scope>NUCLEOTIDE SEQUENCE [LARGE SCALE GENOMIC DNA]</scope>
    <source>
        <strain evidence="11 13">DSM 7534</strain>
    </source>
</reference>
<feature type="transmembrane region" description="Helical" evidence="9">
    <location>
        <begin position="85"/>
        <end position="106"/>
    </location>
</feature>
<evidence type="ECO:0000313" key="12">
    <source>
        <dbReference type="EMBL" id="USS00281.1"/>
    </source>
</evidence>
<feature type="transmembrane region" description="Helical" evidence="9">
    <location>
        <begin position="166"/>
        <end position="186"/>
    </location>
</feature>
<feature type="compositionally biased region" description="Low complexity" evidence="8">
    <location>
        <begin position="235"/>
        <end position="254"/>
    </location>
</feature>
<dbReference type="Gene3D" id="3.40.30.10">
    <property type="entry name" value="Glutaredoxin"/>
    <property type="match status" value="1"/>
</dbReference>
<evidence type="ECO:0000256" key="6">
    <source>
        <dbReference type="ARBA" id="ARBA00022989"/>
    </source>
</evidence>
<dbReference type="InterPro" id="IPR017937">
    <property type="entry name" value="Thioredoxin_CS"/>
</dbReference>
<evidence type="ECO:0000259" key="10">
    <source>
        <dbReference type="PROSITE" id="PS51352"/>
    </source>
</evidence>
<dbReference type="AlphaFoldDB" id="A0A9N7PLB7"/>
<dbReference type="GO" id="GO:0005886">
    <property type="term" value="C:plasma membrane"/>
    <property type="evidence" value="ECO:0007669"/>
    <property type="project" value="UniProtKB-SubCell"/>
</dbReference>
<dbReference type="GO" id="GO:0017004">
    <property type="term" value="P:cytochrome complex assembly"/>
    <property type="evidence" value="ECO:0007669"/>
    <property type="project" value="UniProtKB-KW"/>
</dbReference>
<dbReference type="InterPro" id="IPR051790">
    <property type="entry name" value="Cytochrome_c-biogenesis_DsbD"/>
</dbReference>
<dbReference type="RefSeq" id="WP_120140514.1">
    <property type="nucleotide sequence ID" value="NZ_CP023671.1"/>
</dbReference>
<evidence type="ECO:0000256" key="3">
    <source>
        <dbReference type="ARBA" id="ARBA00022475"/>
    </source>
</evidence>
<evidence type="ECO:0000313" key="11">
    <source>
        <dbReference type="EMBL" id="AYE33722.1"/>
    </source>
</evidence>
<dbReference type="InterPro" id="IPR003834">
    <property type="entry name" value="Cyt_c_assmbl_TM_dom"/>
</dbReference>
<keyword evidence="4 9" id="KW-0812">Transmembrane</keyword>
<keyword evidence="7 9" id="KW-0472">Membrane</keyword>
<keyword evidence="6 9" id="KW-1133">Transmembrane helix</keyword>
<dbReference type="Proteomes" id="UP000280586">
    <property type="component" value="Chromosome"/>
</dbReference>
<evidence type="ECO:0000256" key="9">
    <source>
        <dbReference type="SAM" id="Phobius"/>
    </source>
</evidence>
<proteinExistence type="inferred from homology"/>
<keyword evidence="5" id="KW-0201">Cytochrome c-type biogenesis</keyword>
<dbReference type="EMBL" id="CP099799">
    <property type="protein sequence ID" value="USS00281.1"/>
    <property type="molecule type" value="Genomic_DNA"/>
</dbReference>
<protein>
    <submittedName>
        <fullName evidence="11">Cytochrome C biogenesis protein CcsB</fullName>
    </submittedName>
    <submittedName>
        <fullName evidence="12">Redoxin family protein</fullName>
    </submittedName>
</protein>
<feature type="transmembrane region" description="Helical" evidence="9">
    <location>
        <begin position="6"/>
        <end position="30"/>
    </location>
</feature>
<dbReference type="GeneID" id="303559878"/>
<feature type="transmembrane region" description="Helical" evidence="9">
    <location>
        <begin position="206"/>
        <end position="226"/>
    </location>
</feature>
<name>A0A9N7PLB7_CLOSE</name>
<dbReference type="InterPro" id="IPR013766">
    <property type="entry name" value="Thioredoxin_domain"/>
</dbReference>
<dbReference type="InterPro" id="IPR013740">
    <property type="entry name" value="Redoxin"/>
</dbReference>
<dbReference type="PANTHER" id="PTHR31272:SF4">
    <property type="entry name" value="CYTOCHROME C-TYPE BIOGENESIS PROTEIN HI_1454-RELATED"/>
    <property type="match status" value="1"/>
</dbReference>
<evidence type="ECO:0000256" key="2">
    <source>
        <dbReference type="ARBA" id="ARBA00006143"/>
    </source>
</evidence>
<evidence type="ECO:0000256" key="1">
    <source>
        <dbReference type="ARBA" id="ARBA00004651"/>
    </source>
</evidence>
<accession>A0A9N7PLB7</accession>
<dbReference type="InterPro" id="IPR036249">
    <property type="entry name" value="Thioredoxin-like_sf"/>
</dbReference>
<reference evidence="12" key="2">
    <citation type="submission" date="2022-06" db="EMBL/GenBank/DDBJ databases">
        <authorList>
            <person name="Holder M.E."/>
            <person name="Ajami N.J."/>
            <person name="Petrosino J.F."/>
        </authorList>
    </citation>
    <scope>NUCLEOTIDE SEQUENCE</scope>
    <source>
        <strain evidence="12">RMA 8861</strain>
    </source>
</reference>
<dbReference type="PROSITE" id="PS51352">
    <property type="entry name" value="THIOREDOXIN_2"/>
    <property type="match status" value="1"/>
</dbReference>
<evidence type="ECO:0000256" key="5">
    <source>
        <dbReference type="ARBA" id="ARBA00022748"/>
    </source>
</evidence>